<dbReference type="InterPro" id="IPR029016">
    <property type="entry name" value="GAF-like_dom_sf"/>
</dbReference>
<evidence type="ECO:0000256" key="2">
    <source>
        <dbReference type="SAM" id="SignalP"/>
    </source>
</evidence>
<dbReference type="SMART" id="SM00471">
    <property type="entry name" value="HDc"/>
    <property type="match status" value="1"/>
</dbReference>
<dbReference type="AlphaFoldDB" id="E3CZF1"/>
<dbReference type="CDD" id="cd00077">
    <property type="entry name" value="HDc"/>
    <property type="match status" value="1"/>
</dbReference>
<dbReference type="NCBIfam" id="TIGR00254">
    <property type="entry name" value="GGDEF"/>
    <property type="match status" value="1"/>
</dbReference>
<dbReference type="SUPFAM" id="SSF55785">
    <property type="entry name" value="PYP-like sensor domain (PAS domain)"/>
    <property type="match status" value="1"/>
</dbReference>
<name>E3CZF1_9BACT</name>
<dbReference type="SMART" id="SM00062">
    <property type="entry name" value="PBPb"/>
    <property type="match status" value="1"/>
</dbReference>
<dbReference type="eggNOG" id="COG3437">
    <property type="taxonomic scope" value="Bacteria"/>
</dbReference>
<evidence type="ECO:0000259" key="6">
    <source>
        <dbReference type="PROSITE" id="PS51832"/>
    </source>
</evidence>
<dbReference type="InterPro" id="IPR003018">
    <property type="entry name" value="GAF"/>
</dbReference>
<dbReference type="InterPro" id="IPR001638">
    <property type="entry name" value="Solute-binding_3/MltF_N"/>
</dbReference>
<dbReference type="InterPro" id="IPR037522">
    <property type="entry name" value="HD_GYP_dom"/>
</dbReference>
<dbReference type="InterPro" id="IPR000160">
    <property type="entry name" value="GGDEF_dom"/>
</dbReference>
<gene>
    <name evidence="7" type="ORF">Apau_2239</name>
</gene>
<dbReference type="GO" id="GO:0016787">
    <property type="term" value="F:hydrolase activity"/>
    <property type="evidence" value="ECO:0007669"/>
    <property type="project" value="UniProtKB-KW"/>
</dbReference>
<dbReference type="HOGENOM" id="CLU_000445_92_5_0"/>
<evidence type="ECO:0000313" key="8">
    <source>
        <dbReference type="Proteomes" id="UP000005096"/>
    </source>
</evidence>
<reference evidence="7 8" key="1">
    <citation type="journal article" date="2010" name="Stand. Genomic Sci.">
        <title>Non-contiguous finished genome sequence of Aminomonas paucivorans type strain (GLU-3).</title>
        <authorList>
            <person name="Pitluck S."/>
            <person name="Yasawong M."/>
            <person name="Held B."/>
            <person name="Lapidus A."/>
            <person name="Nolan M."/>
            <person name="Copeland A."/>
            <person name="Lucas S."/>
            <person name="Del Rio T.G."/>
            <person name="Tice H."/>
            <person name="Cheng J.F."/>
            <person name="Chertkov O."/>
            <person name="Goodwin L."/>
            <person name="Tapia R."/>
            <person name="Han C."/>
            <person name="Liolios K."/>
            <person name="Ivanova N."/>
            <person name="Mavromatis K."/>
            <person name="Ovchinnikova G."/>
            <person name="Pati A."/>
            <person name="Chen A."/>
            <person name="Palaniappan K."/>
            <person name="Land M."/>
            <person name="Hauser L."/>
            <person name="Chang Y.J."/>
            <person name="Jeffries C.D."/>
            <person name="Pukall R."/>
            <person name="Spring S."/>
            <person name="Rohde M."/>
            <person name="Sikorski J."/>
            <person name="Goker M."/>
            <person name="Woyke T."/>
            <person name="Bristow J."/>
            <person name="Eisen J.A."/>
            <person name="Markowitz V."/>
            <person name="Hugenholtz P."/>
            <person name="Kyrpides N.C."/>
            <person name="Klenk H.P."/>
        </authorList>
    </citation>
    <scope>NUCLEOTIDE SEQUENCE [LARGE SCALE GENOMIC DNA]</scope>
    <source>
        <strain evidence="7 8">DSM 12260</strain>
    </source>
</reference>
<evidence type="ECO:0000256" key="1">
    <source>
        <dbReference type="SAM" id="Phobius"/>
    </source>
</evidence>
<dbReference type="SMART" id="SM00267">
    <property type="entry name" value="GGDEF"/>
    <property type="match status" value="1"/>
</dbReference>
<feature type="chain" id="PRO_5005673235" evidence="2">
    <location>
        <begin position="30"/>
        <end position="944"/>
    </location>
</feature>
<dbReference type="Gene3D" id="1.10.3210.10">
    <property type="entry name" value="Hypothetical protein af1432"/>
    <property type="match status" value="1"/>
</dbReference>
<dbReference type="InterPro" id="IPR000014">
    <property type="entry name" value="PAS"/>
</dbReference>
<dbReference type="PANTHER" id="PTHR45228">
    <property type="entry name" value="CYCLIC DI-GMP PHOSPHODIESTERASE TM_0186-RELATED"/>
    <property type="match status" value="1"/>
</dbReference>
<dbReference type="PROSITE" id="PS50113">
    <property type="entry name" value="PAC"/>
    <property type="match status" value="1"/>
</dbReference>
<feature type="signal peptide" evidence="2">
    <location>
        <begin position="1"/>
        <end position="29"/>
    </location>
</feature>
<dbReference type="Pfam" id="PF00990">
    <property type="entry name" value="GGDEF"/>
    <property type="match status" value="1"/>
</dbReference>
<proteinExistence type="predicted"/>
<dbReference type="Gene3D" id="3.30.450.40">
    <property type="match status" value="1"/>
</dbReference>
<dbReference type="Gene3D" id="3.30.70.270">
    <property type="match status" value="1"/>
</dbReference>
<dbReference type="InterPro" id="IPR035965">
    <property type="entry name" value="PAS-like_dom_sf"/>
</dbReference>
<protein>
    <submittedName>
        <fullName evidence="7">Diguanylate cyclase and metal dependent phosphohydrolase</fullName>
    </submittedName>
</protein>
<dbReference type="InterPro" id="IPR043128">
    <property type="entry name" value="Rev_trsase/Diguanyl_cyclase"/>
</dbReference>
<dbReference type="EMBL" id="CM001022">
    <property type="protein sequence ID" value="EFQ24648.1"/>
    <property type="molecule type" value="Genomic_DNA"/>
</dbReference>
<dbReference type="InterPro" id="IPR003607">
    <property type="entry name" value="HD/PDEase_dom"/>
</dbReference>
<feature type="domain" description="PAC" evidence="4">
    <location>
        <begin position="382"/>
        <end position="435"/>
    </location>
</feature>
<keyword evidence="1" id="KW-0812">Transmembrane</keyword>
<dbReference type="InterPro" id="IPR029787">
    <property type="entry name" value="Nucleotide_cyclase"/>
</dbReference>
<feature type="transmembrane region" description="Helical" evidence="1">
    <location>
        <begin position="259"/>
        <end position="282"/>
    </location>
</feature>
<dbReference type="Pfam" id="PF13185">
    <property type="entry name" value="GAF_2"/>
    <property type="match status" value="1"/>
</dbReference>
<dbReference type="Pfam" id="PF08447">
    <property type="entry name" value="PAS_3"/>
    <property type="match status" value="1"/>
</dbReference>
<dbReference type="STRING" id="584708.Apau_2239"/>
<dbReference type="Proteomes" id="UP000005096">
    <property type="component" value="Chromosome"/>
</dbReference>
<dbReference type="PROSITE" id="PS50112">
    <property type="entry name" value="PAS"/>
    <property type="match status" value="1"/>
</dbReference>
<dbReference type="PROSITE" id="PS50887">
    <property type="entry name" value="GGDEF"/>
    <property type="match status" value="1"/>
</dbReference>
<feature type="domain" description="GGDEF" evidence="5">
    <location>
        <begin position="626"/>
        <end position="758"/>
    </location>
</feature>
<keyword evidence="1" id="KW-0472">Membrane</keyword>
<evidence type="ECO:0000259" key="4">
    <source>
        <dbReference type="PROSITE" id="PS50113"/>
    </source>
</evidence>
<dbReference type="Pfam" id="PF00497">
    <property type="entry name" value="SBP_bac_3"/>
    <property type="match status" value="1"/>
</dbReference>
<dbReference type="PROSITE" id="PS51832">
    <property type="entry name" value="HD_GYP"/>
    <property type="match status" value="1"/>
</dbReference>
<dbReference type="Gene3D" id="2.10.70.100">
    <property type="match status" value="1"/>
</dbReference>
<feature type="domain" description="HD-GYP" evidence="6">
    <location>
        <begin position="748"/>
        <end position="943"/>
    </location>
</feature>
<dbReference type="InterPro" id="IPR052020">
    <property type="entry name" value="Cyclic_di-GMP/3'3'-cGAMP_PDE"/>
</dbReference>
<dbReference type="SMART" id="SM00086">
    <property type="entry name" value="PAC"/>
    <property type="match status" value="1"/>
</dbReference>
<dbReference type="SMART" id="SM00065">
    <property type="entry name" value="GAF"/>
    <property type="match status" value="1"/>
</dbReference>
<dbReference type="NCBIfam" id="TIGR00229">
    <property type="entry name" value="sensory_box"/>
    <property type="match status" value="1"/>
</dbReference>
<dbReference type="PaxDb" id="584708-Apau_2239"/>
<dbReference type="SUPFAM" id="SSF53850">
    <property type="entry name" value="Periplasmic binding protein-like II"/>
    <property type="match status" value="1"/>
</dbReference>
<organism evidence="7 8">
    <name type="scientific">Aminomonas paucivorans DSM 12260</name>
    <dbReference type="NCBI Taxonomy" id="584708"/>
    <lineage>
        <taxon>Bacteria</taxon>
        <taxon>Thermotogati</taxon>
        <taxon>Synergistota</taxon>
        <taxon>Synergistia</taxon>
        <taxon>Synergistales</taxon>
        <taxon>Synergistaceae</taxon>
        <taxon>Aminomonas</taxon>
    </lineage>
</organism>
<dbReference type="Pfam" id="PF13487">
    <property type="entry name" value="HD_5"/>
    <property type="match status" value="1"/>
</dbReference>
<dbReference type="SMART" id="SM00091">
    <property type="entry name" value="PAS"/>
    <property type="match status" value="1"/>
</dbReference>
<dbReference type="CDD" id="cd01949">
    <property type="entry name" value="GGDEF"/>
    <property type="match status" value="1"/>
</dbReference>
<keyword evidence="1" id="KW-1133">Transmembrane helix</keyword>
<evidence type="ECO:0000259" key="5">
    <source>
        <dbReference type="PROSITE" id="PS50887"/>
    </source>
</evidence>
<dbReference type="InterPro" id="IPR013655">
    <property type="entry name" value="PAS_fold_3"/>
</dbReference>
<dbReference type="eggNOG" id="COG0834">
    <property type="taxonomic scope" value="Bacteria"/>
</dbReference>
<dbReference type="InterPro" id="IPR001610">
    <property type="entry name" value="PAC"/>
</dbReference>
<dbReference type="RefSeq" id="WP_006301892.1">
    <property type="nucleotide sequence ID" value="NZ_CM001022.1"/>
</dbReference>
<evidence type="ECO:0000313" key="7">
    <source>
        <dbReference type="EMBL" id="EFQ24648.1"/>
    </source>
</evidence>
<keyword evidence="7" id="KW-0378">Hydrolase</keyword>
<accession>E3CZF1</accession>
<feature type="domain" description="PAS" evidence="3">
    <location>
        <begin position="306"/>
        <end position="378"/>
    </location>
</feature>
<dbReference type="SUPFAM" id="SSF109604">
    <property type="entry name" value="HD-domain/PDEase-like"/>
    <property type="match status" value="1"/>
</dbReference>
<evidence type="ECO:0000259" key="3">
    <source>
        <dbReference type="PROSITE" id="PS50112"/>
    </source>
</evidence>
<dbReference type="InterPro" id="IPR000700">
    <property type="entry name" value="PAS-assoc_C"/>
</dbReference>
<dbReference type="Gene3D" id="3.30.450.20">
    <property type="entry name" value="PAS domain"/>
    <property type="match status" value="1"/>
</dbReference>
<keyword evidence="8" id="KW-1185">Reference proteome</keyword>
<dbReference type="SUPFAM" id="SSF55781">
    <property type="entry name" value="GAF domain-like"/>
    <property type="match status" value="1"/>
</dbReference>
<sequence>MNRTPGHPLFWLSLLAVLLLLEGASPLCAAPPPLRVAAEEHPPYTYQDEQGVPRGLLVELWERWSLRNGRPVSFDVLPWQEAVDRVLEGRADLLEGVFPPEEPDPRLLLSAPYGRIPVSLFVHRRMPYPRRLKDLEGLVVGAVQGERSIPFLLEQGMDSVLPYPDYPSLVEGFAKGRVRAFLGEDPSALWALEQARLGQNFHRGAPLFEVLLRRGVLKKNAALLQEVERGFEGLEADREALLDRWPGQDLGRRDAGGQLLLAVVLAVSLLLALALLLVFFWNRGLKNRVAERTEELNRSLANLHDSEARYSRVLEATHDAFWEHDLSTGTWFRSSRWYTLLGYAPGEIDPDFEENLARIHPDDRDRVRQAFTLHLQGRSPDILVEYRSRHRDGTYRWFLTRGSVSQRDGQGSPTRLSGITLDITERKRDEQDKALLYHLGEMTQEAKTLQELYPAIHLALLEFMRLPNLYLALYDETTNLLHFPYYADERDDEHPAPMPLGKSPTALVIRTGKPLLLTPETLQPLLDSGEMVLVGSRPVDWLGLPLKTEGRTLGVLAVQSYDEELRFTEEDERVLAFVSGQIAQAIERKQTAEQISYIGFHDAVTGLYNRAFFEEELYRLDTNRNLPLSLLMGDVNGLKLVNDGFGHLMGDLLLQRTAEAIRSACRQEDVVARWGGDEFVVLLPRTPEDQAEAVADRIRETVARIDDLPVQPSIALGVAVKRTPEEDVRTALLRQAEERMYRNKLTESASARSALLDSLKEAFWDREEGQREHGTRMRELALHLGAAAGLSGSELEDLGLVALLHDIGKAALPPELFRKHPLTEEEWEQVRQHPEIGCRIAKAAPDLVPLAPLILSHHERWDGTGYPQGLKGEEIPLLSRIVALVDAFDIMTHPQAYGAQPRTFQEALQEIADGAGTQFDPYLARLLLRLLAGGGESTETITGE</sequence>
<dbReference type="SUPFAM" id="SSF55073">
    <property type="entry name" value="Nucleotide cyclase"/>
    <property type="match status" value="1"/>
</dbReference>
<dbReference type="PANTHER" id="PTHR45228:SF1">
    <property type="entry name" value="CYCLIC DI-GMP PHOSPHODIESTERASE TM_0186"/>
    <property type="match status" value="1"/>
</dbReference>
<keyword evidence="2" id="KW-0732">Signal</keyword>
<dbReference type="CDD" id="cd00130">
    <property type="entry name" value="PAS"/>
    <property type="match status" value="1"/>
</dbReference>
<dbReference type="Gene3D" id="3.40.190.10">
    <property type="entry name" value="Periplasmic binding protein-like II"/>
    <property type="match status" value="2"/>
</dbReference>